<organism evidence="2 3">
    <name type="scientific">Formosimonas limnophila</name>
    <dbReference type="NCBI Taxonomy" id="1384487"/>
    <lineage>
        <taxon>Bacteria</taxon>
        <taxon>Pseudomonadati</taxon>
        <taxon>Pseudomonadota</taxon>
        <taxon>Betaproteobacteria</taxon>
        <taxon>Burkholderiales</taxon>
        <taxon>Burkholderiaceae</taxon>
        <taxon>Formosimonas</taxon>
    </lineage>
</organism>
<dbReference type="Pfam" id="PF05787">
    <property type="entry name" value="PhoX"/>
    <property type="match status" value="1"/>
</dbReference>
<dbReference type="EMBL" id="BMZG01000009">
    <property type="protein sequence ID" value="GHA77105.1"/>
    <property type="molecule type" value="Genomic_DNA"/>
</dbReference>
<dbReference type="InterPro" id="IPR006311">
    <property type="entry name" value="TAT_signal"/>
</dbReference>
<accession>A0A8J3CIR8</accession>
<proteinExistence type="predicted"/>
<dbReference type="AlphaFoldDB" id="A0A8J3CIR8"/>
<reference evidence="2" key="2">
    <citation type="submission" date="2020-09" db="EMBL/GenBank/DDBJ databases">
        <authorList>
            <person name="Sun Q."/>
            <person name="Kim S."/>
        </authorList>
    </citation>
    <scope>NUCLEOTIDE SEQUENCE</scope>
    <source>
        <strain evidence="2">KCTC 32501</strain>
    </source>
</reference>
<dbReference type="PROSITE" id="PS51318">
    <property type="entry name" value="TAT"/>
    <property type="match status" value="1"/>
</dbReference>
<reference evidence="2" key="1">
    <citation type="journal article" date="2014" name="Int. J. Syst. Evol. Microbiol.">
        <title>Complete genome sequence of Corynebacterium casei LMG S-19264T (=DSM 44701T), isolated from a smear-ripened cheese.</title>
        <authorList>
            <consortium name="US DOE Joint Genome Institute (JGI-PGF)"/>
            <person name="Walter F."/>
            <person name="Albersmeier A."/>
            <person name="Kalinowski J."/>
            <person name="Ruckert C."/>
        </authorList>
    </citation>
    <scope>NUCLEOTIDE SEQUENCE</scope>
    <source>
        <strain evidence="2">KCTC 32501</strain>
    </source>
</reference>
<protein>
    <submittedName>
        <fullName evidence="2">Phosphatase</fullName>
    </submittedName>
</protein>
<evidence type="ECO:0000313" key="3">
    <source>
        <dbReference type="Proteomes" id="UP000614287"/>
    </source>
</evidence>
<comment type="caution">
    <text evidence="2">The sequence shown here is derived from an EMBL/GenBank/DDBJ whole genome shotgun (WGS) entry which is preliminary data.</text>
</comment>
<feature type="region of interest" description="Disordered" evidence="1">
    <location>
        <begin position="525"/>
        <end position="545"/>
    </location>
</feature>
<evidence type="ECO:0000313" key="2">
    <source>
        <dbReference type="EMBL" id="GHA77105.1"/>
    </source>
</evidence>
<dbReference type="PANTHER" id="PTHR35399:SF2">
    <property type="entry name" value="DUF839 DOMAIN-CONTAINING PROTEIN"/>
    <property type="match status" value="1"/>
</dbReference>
<dbReference type="InterPro" id="IPR008557">
    <property type="entry name" value="PhoX"/>
</dbReference>
<dbReference type="Proteomes" id="UP000614287">
    <property type="component" value="Unassembled WGS sequence"/>
</dbReference>
<sequence>MNTTTDIIDFNDENSNTTYNSTFAEILHARVSRRDVLRTGVALAGAATVAGLPLEASAQSVKTAQKLLGFKAVPKSRADSVLVPAGYTASVIYALGDPLSADIPAYKNDGTDMDFDKRAGDHHDGMEWFGLDANGQPSTSATTRGLLAMNHEATTDEKLSSFFIHADGGTSTLPRPAVEVDKELAIHGLSFVEVRSERGQWRTIQNSPLNRRVTQLTPVEISGPARGHALMVTKYSPNGTKTRGTLNNCGTGSTPWGTMLSGEENWYGYFNRSANDDAARGDKSVIALNRYGRKQGEASRHGWESAGTDDKYVRWNNSKIGSSVDGSDDYRNEMNTFGYIVEVDPYNPTRMVKKRTGLGRFAHESAAYSIPKARQPLRFYMGDDARNEYIYKWVTKELWNPADATAADRLAIGDKYLDHGTLYVAKFDASGRGEWIELTMDNPTVANYSKYKFADQADICVNARLAADAVGATKMDRPEWNGVHPVTGEVYFTLTNNSNRTINPDPEKKAQLMPDAANPRAYTDMKKDKAQTGNPNGHILRLRENGGRGKPTFTWDVYLFGAEAIADAKSINLSGLTEDQDFSSPDGIAFSRRTGLCWIQTDDGAYTDASNCMMLAAIPGRVGDGEKVTLNHTKADGTVVPVTTFVGKKPTDMSLKRFLVGPKDCEITGFCETPDGKTIFVNIQHPGEGTKQADIADPSKYTSQWPANAGYGAGKRPRSATIVITKNDGGVIGS</sequence>
<keyword evidence="3" id="KW-1185">Reference proteome</keyword>
<dbReference type="RefSeq" id="WP_189493593.1">
    <property type="nucleotide sequence ID" value="NZ_BMZG01000009.1"/>
</dbReference>
<gene>
    <name evidence="2" type="ORF">GCM10009007_17620</name>
</gene>
<evidence type="ECO:0000256" key="1">
    <source>
        <dbReference type="SAM" id="MobiDB-lite"/>
    </source>
</evidence>
<name>A0A8J3CIR8_9BURK</name>
<dbReference type="PANTHER" id="PTHR35399">
    <property type="entry name" value="SLR8030 PROTEIN"/>
    <property type="match status" value="1"/>
</dbReference>